<dbReference type="InterPro" id="IPR041664">
    <property type="entry name" value="AAA_16"/>
</dbReference>
<dbReference type="Gene3D" id="3.40.50.300">
    <property type="entry name" value="P-loop containing nucleotide triphosphate hydrolases"/>
    <property type="match status" value="1"/>
</dbReference>
<dbReference type="Proteomes" id="UP000475532">
    <property type="component" value="Unassembled WGS sequence"/>
</dbReference>
<dbReference type="AlphaFoldDB" id="A0A6L9QKI5"/>
<dbReference type="PRINTS" id="PR00364">
    <property type="entry name" value="DISEASERSIST"/>
</dbReference>
<proteinExistence type="predicted"/>
<comment type="caution">
    <text evidence="3">The sequence shown here is derived from an EMBL/GenBank/DDBJ whole genome shotgun (WGS) entry which is preliminary data.</text>
</comment>
<feature type="domain" description="Orc1-like AAA ATPase" evidence="2">
    <location>
        <begin position="76"/>
        <end position="196"/>
    </location>
</feature>
<dbReference type="SUPFAM" id="SSF52540">
    <property type="entry name" value="P-loop containing nucleoside triphosphate hydrolases"/>
    <property type="match status" value="1"/>
</dbReference>
<protein>
    <submittedName>
        <fullName evidence="3">AAA family ATPase</fullName>
    </submittedName>
</protein>
<evidence type="ECO:0000313" key="3">
    <source>
        <dbReference type="EMBL" id="NEA25606.1"/>
    </source>
</evidence>
<name>A0A6L9QKI5_9ACTN</name>
<evidence type="ECO:0000313" key="4">
    <source>
        <dbReference type="Proteomes" id="UP000475532"/>
    </source>
</evidence>
<dbReference type="RefSeq" id="WP_163059688.1">
    <property type="nucleotide sequence ID" value="NZ_JAAGLI010000635.1"/>
</dbReference>
<feature type="region of interest" description="Disordered" evidence="1">
    <location>
        <begin position="1"/>
        <end position="24"/>
    </location>
</feature>
<organism evidence="3 4">
    <name type="scientific">Actinomadura bangladeshensis</name>
    <dbReference type="NCBI Taxonomy" id="453573"/>
    <lineage>
        <taxon>Bacteria</taxon>
        <taxon>Bacillati</taxon>
        <taxon>Actinomycetota</taxon>
        <taxon>Actinomycetes</taxon>
        <taxon>Streptosporangiales</taxon>
        <taxon>Thermomonosporaceae</taxon>
        <taxon>Actinomadura</taxon>
    </lineage>
</organism>
<accession>A0A6L9QKI5</accession>
<evidence type="ECO:0000256" key="1">
    <source>
        <dbReference type="SAM" id="MobiDB-lite"/>
    </source>
</evidence>
<sequence length="279" mass="29230">MTRDDAFDPDAFDGGGRGGPAGIARRRHVPADRAAAHFHESVHADGDIVAGDKIVHQAAARTAPPVRQLPAAPRDFVGRERELAAMDEALAAAGGRGSATVVQIHGMAGVGKTSLVLHWAHRNAGRFDAHIFLDLHGLSRRTAATPARALFRLLGDLGLAARDIPADEARRAALFRSLVAERRVLVVLDNAADADQIVPLVPGGPGCLVVVTGRTRLEGLVARFGAVSVPVDPLSTDESCELVARLLGGDRGEREPQAVADLADSCARLPLAIRIATVG</sequence>
<feature type="non-terminal residue" evidence="3">
    <location>
        <position position="279"/>
    </location>
</feature>
<dbReference type="InterPro" id="IPR027417">
    <property type="entry name" value="P-loop_NTPase"/>
</dbReference>
<evidence type="ECO:0000259" key="2">
    <source>
        <dbReference type="Pfam" id="PF13191"/>
    </source>
</evidence>
<dbReference type="EMBL" id="JAAGLI010000635">
    <property type="protein sequence ID" value="NEA25606.1"/>
    <property type="molecule type" value="Genomic_DNA"/>
</dbReference>
<dbReference type="PANTHER" id="PTHR47691:SF3">
    <property type="entry name" value="HTH-TYPE TRANSCRIPTIONAL REGULATOR RV0890C-RELATED"/>
    <property type="match status" value="1"/>
</dbReference>
<dbReference type="PANTHER" id="PTHR47691">
    <property type="entry name" value="REGULATOR-RELATED"/>
    <property type="match status" value="1"/>
</dbReference>
<gene>
    <name evidence="3" type="ORF">G3I70_24410</name>
</gene>
<reference evidence="3 4" key="1">
    <citation type="submission" date="2020-01" db="EMBL/GenBank/DDBJ databases">
        <title>Insect and environment-associated Actinomycetes.</title>
        <authorList>
            <person name="Currrie C."/>
            <person name="Chevrette M."/>
            <person name="Carlson C."/>
            <person name="Stubbendieck R."/>
            <person name="Wendt-Pienkowski E."/>
        </authorList>
    </citation>
    <scope>NUCLEOTIDE SEQUENCE [LARGE SCALE GENOMIC DNA]</scope>
    <source>
        <strain evidence="3 4">SID10258</strain>
    </source>
</reference>
<dbReference type="Pfam" id="PF13191">
    <property type="entry name" value="AAA_16"/>
    <property type="match status" value="1"/>
</dbReference>